<comment type="similarity">
    <text evidence="2">Belongs to the FMO family.</text>
</comment>
<evidence type="ECO:0000256" key="6">
    <source>
        <dbReference type="ARBA" id="ARBA00022857"/>
    </source>
</evidence>
<dbReference type="EMBL" id="CP031422">
    <property type="protein sequence ID" value="AZS38808.1"/>
    <property type="molecule type" value="Genomic_DNA"/>
</dbReference>
<dbReference type="InterPro" id="IPR020946">
    <property type="entry name" value="Flavin_mOase-like"/>
</dbReference>
<comment type="similarity">
    <text evidence="3">Belongs to the FAD-binding monooxygenase family.</text>
</comment>
<dbReference type="AlphaFoldDB" id="A0A3Q9J103"/>
<evidence type="ECO:0000256" key="8">
    <source>
        <dbReference type="ARBA" id="ARBA00023033"/>
    </source>
</evidence>
<dbReference type="EC" id="1.14.13.148" evidence="9"/>
<evidence type="ECO:0000256" key="2">
    <source>
        <dbReference type="ARBA" id="ARBA00009183"/>
    </source>
</evidence>
<evidence type="ECO:0000256" key="3">
    <source>
        <dbReference type="ARBA" id="ARBA00010139"/>
    </source>
</evidence>
<gene>
    <name evidence="11" type="primary">hapE</name>
    <name evidence="11" type="ORF">CVS54_00105</name>
</gene>
<evidence type="ECO:0000256" key="9">
    <source>
        <dbReference type="ARBA" id="ARBA00034528"/>
    </source>
</evidence>
<evidence type="ECO:0000256" key="1">
    <source>
        <dbReference type="ARBA" id="ARBA00001974"/>
    </source>
</evidence>
<dbReference type="GO" id="GO:0034899">
    <property type="term" value="F:trimethylamine monooxygenase activity"/>
    <property type="evidence" value="ECO:0007669"/>
    <property type="project" value="UniProtKB-EC"/>
</dbReference>
<keyword evidence="5" id="KW-0274">FAD</keyword>
<evidence type="ECO:0000256" key="10">
    <source>
        <dbReference type="ARBA" id="ARBA00035159"/>
    </source>
</evidence>
<keyword evidence="4" id="KW-0285">Flavoprotein</keyword>
<keyword evidence="6" id="KW-0521">NADP</keyword>
<dbReference type="PANTHER" id="PTHR23023">
    <property type="entry name" value="DIMETHYLANILINE MONOOXYGENASE"/>
    <property type="match status" value="1"/>
</dbReference>
<name>A0A3Q9J103_9MICO</name>
<evidence type="ECO:0000256" key="5">
    <source>
        <dbReference type="ARBA" id="ARBA00022827"/>
    </source>
</evidence>
<dbReference type="Pfam" id="PF00743">
    <property type="entry name" value="FMO-like"/>
    <property type="match status" value="2"/>
</dbReference>
<evidence type="ECO:0000256" key="4">
    <source>
        <dbReference type="ARBA" id="ARBA00022630"/>
    </source>
</evidence>
<dbReference type="InterPro" id="IPR000960">
    <property type="entry name" value="Flavin_mOase"/>
</dbReference>
<organism evidence="11 12">
    <name type="scientific">Microbacterium oxydans</name>
    <dbReference type="NCBI Taxonomy" id="82380"/>
    <lineage>
        <taxon>Bacteria</taxon>
        <taxon>Bacillati</taxon>
        <taxon>Actinomycetota</taxon>
        <taxon>Actinomycetes</taxon>
        <taxon>Micrococcales</taxon>
        <taxon>Microbacteriaceae</taxon>
        <taxon>Microbacterium</taxon>
    </lineage>
</organism>
<dbReference type="SUPFAM" id="SSF51905">
    <property type="entry name" value="FAD/NAD(P)-binding domain"/>
    <property type="match status" value="2"/>
</dbReference>
<sequence length="474" mass="54140">MTNRERVAIIGAGPSGMAQLRAFESAARAGAEIPELVCFEKQADWGGQWNYTWRTGLDEFGEPVHSSMYRNLWSNGPKEALEFADYSFDEHFGRPISSYPPRPVLWDYIAGRLEKSDVRELIRFQTVVRWIEFDEEREVFTLTSEDLPSGRSHVEEFDRVIVATGHFSFPNVPDFPGIETFPGYISHAHDFRGAEAFADRDVLVIGSSYSAEDIGSQAFKMGARSVTASFRSAPMGYDWPEGIEERPVLERLEGSTAFFADGSSKHVDAVILCTGYLHKYPFLPDDLALSSPNNVYPEGLYRGVVWQGNPRLTYLGAQDQWFTFNMFDVQAWYVRDLILGRLELPDEQERAASIAEWRARFDRIDSAAAEIRFQADYIRDLLQLTDYPEFDIDRVVEIFLAWKHDKKEDIMGYRDRTYESVMTGTIAVVHHTPWLEELDDSLERYLDVDPDATETTRIIAGQPRDDDREALAAV</sequence>
<keyword evidence="7 11" id="KW-0560">Oxidoreductase</keyword>
<dbReference type="GO" id="GO:0004499">
    <property type="term" value="F:N,N-dimethylaniline monooxygenase activity"/>
    <property type="evidence" value="ECO:0007669"/>
    <property type="project" value="InterPro"/>
</dbReference>
<dbReference type="Proteomes" id="UP000274841">
    <property type="component" value="Chromosome"/>
</dbReference>
<dbReference type="FunFam" id="3.50.50.60:FF:000138">
    <property type="entry name" value="Flavin-containing monooxygenase"/>
    <property type="match status" value="1"/>
</dbReference>
<dbReference type="InterPro" id="IPR036188">
    <property type="entry name" value="FAD/NAD-bd_sf"/>
</dbReference>
<dbReference type="InterPro" id="IPR050346">
    <property type="entry name" value="FMO-like"/>
</dbReference>
<reference evidence="11 12" key="1">
    <citation type="submission" date="2018-08" db="EMBL/GenBank/DDBJ databases">
        <title>Microbacterium oxydans strain HG3.</title>
        <authorList>
            <person name="ORTET P."/>
        </authorList>
    </citation>
    <scope>NUCLEOTIDE SEQUENCE [LARGE SCALE GENOMIC DNA]</scope>
    <source>
        <strain evidence="11 12">HG3</strain>
    </source>
</reference>
<dbReference type="RefSeq" id="WP_267901535.1">
    <property type="nucleotide sequence ID" value="NZ_CP031422.1"/>
</dbReference>
<keyword evidence="8 11" id="KW-0503">Monooxygenase</keyword>
<dbReference type="GO" id="GO:0050661">
    <property type="term" value="F:NADP binding"/>
    <property type="evidence" value="ECO:0007669"/>
    <property type="project" value="InterPro"/>
</dbReference>
<dbReference type="Gene3D" id="3.50.50.60">
    <property type="entry name" value="FAD/NAD(P)-binding domain"/>
    <property type="match status" value="2"/>
</dbReference>
<accession>A0A3Q9J103</accession>
<evidence type="ECO:0000313" key="11">
    <source>
        <dbReference type="EMBL" id="AZS38808.1"/>
    </source>
</evidence>
<dbReference type="GO" id="GO:0050660">
    <property type="term" value="F:flavin adenine dinucleotide binding"/>
    <property type="evidence" value="ECO:0007669"/>
    <property type="project" value="InterPro"/>
</dbReference>
<protein>
    <recommendedName>
        <fullName evidence="10">Trimethylamine monooxygenase</fullName>
        <ecNumber evidence="9">1.14.13.148</ecNumber>
    </recommendedName>
</protein>
<dbReference type="KEGG" id="moy:CVS54_00105"/>
<evidence type="ECO:0000256" key="7">
    <source>
        <dbReference type="ARBA" id="ARBA00023002"/>
    </source>
</evidence>
<dbReference type="PIRSF" id="PIRSF000332">
    <property type="entry name" value="FMO"/>
    <property type="match status" value="1"/>
</dbReference>
<proteinExistence type="inferred from homology"/>
<evidence type="ECO:0000313" key="12">
    <source>
        <dbReference type="Proteomes" id="UP000274841"/>
    </source>
</evidence>
<comment type="cofactor">
    <cofactor evidence="1">
        <name>FAD</name>
        <dbReference type="ChEBI" id="CHEBI:57692"/>
    </cofactor>
</comment>